<evidence type="ECO:0000313" key="11">
    <source>
        <dbReference type="Proteomes" id="UP000053766"/>
    </source>
</evidence>
<comment type="catalytic activity">
    <reaction evidence="8">
        <text>a 1,2-diacyl-sn-glycero-3-phosphocholine + H2O = a 1-acyl-sn-glycero-3-phosphocholine + a fatty acid + H(+)</text>
        <dbReference type="Rhea" id="RHEA:15801"/>
        <dbReference type="ChEBI" id="CHEBI:15377"/>
        <dbReference type="ChEBI" id="CHEBI:15378"/>
        <dbReference type="ChEBI" id="CHEBI:28868"/>
        <dbReference type="ChEBI" id="CHEBI:57643"/>
        <dbReference type="ChEBI" id="CHEBI:58168"/>
        <dbReference type="EC" id="3.1.1.4"/>
    </reaction>
</comment>
<dbReference type="PANTHER" id="PTHR11716:SF107">
    <property type="entry name" value="PHOSPHOLIPASE A2"/>
    <property type="match status" value="1"/>
</dbReference>
<evidence type="ECO:0000259" key="9">
    <source>
        <dbReference type="SMART" id="SM00085"/>
    </source>
</evidence>
<feature type="binding site" evidence="5">
    <location>
        <position position="74"/>
    </location>
    <ligand>
        <name>Ca(2+)</name>
        <dbReference type="ChEBI" id="CHEBI:29108"/>
    </ligand>
</feature>
<dbReference type="GO" id="GO:0006644">
    <property type="term" value="P:phospholipid metabolic process"/>
    <property type="evidence" value="ECO:0007669"/>
    <property type="project" value="InterPro"/>
</dbReference>
<keyword evidence="11" id="KW-1185">Reference proteome</keyword>
<dbReference type="PRINTS" id="PR00389">
    <property type="entry name" value="PHPHLIPASEA2"/>
</dbReference>
<name>A0A0D8Y4F9_DICVI</name>
<dbReference type="STRING" id="29172.A0A0D8Y4F9"/>
<dbReference type="SMART" id="SM00085">
    <property type="entry name" value="PA2c"/>
    <property type="match status" value="1"/>
</dbReference>
<keyword evidence="5 8" id="KW-0106">Calcium</keyword>
<feature type="signal peptide" evidence="8">
    <location>
        <begin position="1"/>
        <end position="24"/>
    </location>
</feature>
<dbReference type="Gene3D" id="1.20.90.10">
    <property type="entry name" value="Phospholipase A2 domain"/>
    <property type="match status" value="1"/>
</dbReference>
<feature type="active site" evidence="4">
    <location>
        <position position="73"/>
    </location>
</feature>
<evidence type="ECO:0000256" key="1">
    <source>
        <dbReference type="ARBA" id="ARBA00004613"/>
    </source>
</evidence>
<dbReference type="InterPro" id="IPR001211">
    <property type="entry name" value="PLA2"/>
</dbReference>
<feature type="disulfide bond" evidence="6">
    <location>
        <begin position="69"/>
        <end position="129"/>
    </location>
</feature>
<comment type="similarity">
    <text evidence="7">Belongs to the phospholipase A2 family.</text>
</comment>
<feature type="disulfide bond" evidence="6">
    <location>
        <begin position="76"/>
        <end position="122"/>
    </location>
</feature>
<dbReference type="Pfam" id="PF00068">
    <property type="entry name" value="Phospholip_A2_1"/>
    <property type="match status" value="1"/>
</dbReference>
<comment type="cofactor">
    <cofactor evidence="5">
        <name>Ca(2+)</name>
        <dbReference type="ChEBI" id="CHEBI:29108"/>
    </cofactor>
    <text evidence="5">Binds 1 Ca(2+) ion per subunit.</text>
</comment>
<proteinExistence type="inferred from homology"/>
<dbReference type="CDD" id="cd00125">
    <property type="entry name" value="PLA2c"/>
    <property type="match status" value="1"/>
</dbReference>
<dbReference type="PANTHER" id="PTHR11716">
    <property type="entry name" value="PHOSPHOLIPASE A2 FAMILY MEMBER"/>
    <property type="match status" value="1"/>
</dbReference>
<dbReference type="GO" id="GO:0005509">
    <property type="term" value="F:calcium ion binding"/>
    <property type="evidence" value="ECO:0007669"/>
    <property type="project" value="InterPro"/>
</dbReference>
<dbReference type="GO" id="GO:0016042">
    <property type="term" value="P:lipid catabolic process"/>
    <property type="evidence" value="ECO:0007669"/>
    <property type="project" value="InterPro"/>
</dbReference>
<evidence type="ECO:0000313" key="10">
    <source>
        <dbReference type="EMBL" id="KJH50889.1"/>
    </source>
</evidence>
<dbReference type="EMBL" id="KN716195">
    <property type="protein sequence ID" value="KJH50889.1"/>
    <property type="molecule type" value="Genomic_DNA"/>
</dbReference>
<feature type="binding site" evidence="5">
    <location>
        <position position="55"/>
    </location>
    <ligand>
        <name>Ca(2+)</name>
        <dbReference type="ChEBI" id="CHEBI:29108"/>
    </ligand>
</feature>
<protein>
    <recommendedName>
        <fullName evidence="8">Phospholipase A2</fullName>
        <ecNumber evidence="8">3.1.1.4</ecNumber>
    </recommendedName>
</protein>
<organism evidence="10 11">
    <name type="scientific">Dictyocaulus viviparus</name>
    <name type="common">Bovine lungworm</name>
    <dbReference type="NCBI Taxonomy" id="29172"/>
    <lineage>
        <taxon>Eukaryota</taxon>
        <taxon>Metazoa</taxon>
        <taxon>Ecdysozoa</taxon>
        <taxon>Nematoda</taxon>
        <taxon>Chromadorea</taxon>
        <taxon>Rhabditida</taxon>
        <taxon>Rhabditina</taxon>
        <taxon>Rhabditomorpha</taxon>
        <taxon>Strongyloidea</taxon>
        <taxon>Metastrongylidae</taxon>
        <taxon>Dictyocaulus</taxon>
    </lineage>
</organism>
<dbReference type="GO" id="GO:0005576">
    <property type="term" value="C:extracellular region"/>
    <property type="evidence" value="ECO:0007669"/>
    <property type="project" value="UniProtKB-SubCell"/>
</dbReference>
<dbReference type="InterPro" id="IPR036444">
    <property type="entry name" value="PLipase_A2_dom_sf"/>
</dbReference>
<sequence length="158" mass="18159">MRSAIVLYMIQILLFVSYIQSIHSNNNALWNLGEVGECVLHYFPLVYNDYGCWCGIGGAHEPVDGIDRCCMHHDKCYDAAVSKKICFDTPWEYIDNYNWKCVNSTAICDEHNHPCQAALCSCDVAVVKCWSQYPKPLKKKHCTHKKIISTEKPKFLQH</sequence>
<feature type="domain" description="Phospholipase A2-like central" evidence="9">
    <location>
        <begin position="28"/>
        <end position="143"/>
    </location>
</feature>
<keyword evidence="8" id="KW-0378">Hydrolase</keyword>
<keyword evidence="5" id="KW-0479">Metal-binding</keyword>
<keyword evidence="8" id="KW-0443">Lipid metabolism</keyword>
<evidence type="ECO:0000256" key="5">
    <source>
        <dbReference type="PIRSR" id="PIRSR601211-2"/>
    </source>
</evidence>
<evidence type="ECO:0000256" key="2">
    <source>
        <dbReference type="ARBA" id="ARBA00022525"/>
    </source>
</evidence>
<dbReference type="Proteomes" id="UP000053766">
    <property type="component" value="Unassembled WGS sequence"/>
</dbReference>
<feature type="chain" id="PRO_5001404375" description="Phospholipase A2" evidence="8">
    <location>
        <begin position="25"/>
        <end position="158"/>
    </location>
</feature>
<feature type="disulfide bond" evidence="6">
    <location>
        <begin position="108"/>
        <end position="120"/>
    </location>
</feature>
<comment type="subcellular location">
    <subcellularLocation>
        <location evidence="1 8">Secreted</location>
    </subcellularLocation>
</comment>
<feature type="disulfide bond" evidence="6">
    <location>
        <begin position="54"/>
        <end position="70"/>
    </location>
</feature>
<dbReference type="PROSITE" id="PS00118">
    <property type="entry name" value="PA2_HIS"/>
    <property type="match status" value="1"/>
</dbReference>
<dbReference type="InterPro" id="IPR033113">
    <property type="entry name" value="PLA2_histidine"/>
</dbReference>
<evidence type="ECO:0000256" key="6">
    <source>
        <dbReference type="PIRSR" id="PIRSR601211-3"/>
    </source>
</evidence>
<gene>
    <name evidence="10" type="ORF">DICVIV_02943</name>
</gene>
<dbReference type="EC" id="3.1.1.4" evidence="8"/>
<dbReference type="SUPFAM" id="SSF48619">
    <property type="entry name" value="Phospholipase A2, PLA2"/>
    <property type="match status" value="1"/>
</dbReference>
<dbReference type="GO" id="GO:0050482">
    <property type="term" value="P:arachidonate secretion"/>
    <property type="evidence" value="ECO:0007669"/>
    <property type="project" value="InterPro"/>
</dbReference>
<keyword evidence="2 8" id="KW-0964">Secreted</keyword>
<accession>A0A0D8Y4F9</accession>
<feature type="disulfide bond" evidence="6">
    <location>
        <begin position="86"/>
        <end position="115"/>
    </location>
</feature>
<reference evidence="11" key="2">
    <citation type="journal article" date="2016" name="Sci. Rep.">
        <title>Dictyocaulus viviparus genome, variome and transcriptome elucidate lungworm biology and support future intervention.</title>
        <authorList>
            <person name="McNulty S.N."/>
            <person name="Strube C."/>
            <person name="Rosa B.A."/>
            <person name="Martin J.C."/>
            <person name="Tyagi R."/>
            <person name="Choi Y.J."/>
            <person name="Wang Q."/>
            <person name="Hallsworth Pepin K."/>
            <person name="Zhang X."/>
            <person name="Ozersky P."/>
            <person name="Wilson R.K."/>
            <person name="Sternberg P.W."/>
            <person name="Gasser R.B."/>
            <person name="Mitreva M."/>
        </authorList>
    </citation>
    <scope>NUCLEOTIDE SEQUENCE [LARGE SCALE GENOMIC DNA]</scope>
    <source>
        <strain evidence="11">HannoverDv2000</strain>
    </source>
</reference>
<dbReference type="GO" id="GO:0004623">
    <property type="term" value="F:phospholipase A2 activity"/>
    <property type="evidence" value="ECO:0007669"/>
    <property type="project" value="UniProtKB-EC"/>
</dbReference>
<evidence type="ECO:0000256" key="3">
    <source>
        <dbReference type="ARBA" id="ARBA00023157"/>
    </source>
</evidence>
<dbReference type="AlphaFoldDB" id="A0A0D8Y4F9"/>
<dbReference type="InterPro" id="IPR016090">
    <property type="entry name" value="PLA2-like_dom"/>
</dbReference>
<keyword evidence="3 6" id="KW-1015">Disulfide bond</keyword>
<feature type="binding site" evidence="5">
    <location>
        <position position="57"/>
    </location>
    <ligand>
        <name>Ca(2+)</name>
        <dbReference type="ChEBI" id="CHEBI:29108"/>
    </ligand>
</feature>
<evidence type="ECO:0000256" key="8">
    <source>
        <dbReference type="RuleBase" id="RU361236"/>
    </source>
</evidence>
<evidence type="ECO:0000256" key="4">
    <source>
        <dbReference type="PIRSR" id="PIRSR601211-1"/>
    </source>
</evidence>
<feature type="active site" evidence="4">
    <location>
        <position position="123"/>
    </location>
</feature>
<keyword evidence="8" id="KW-0732">Signal</keyword>
<evidence type="ECO:0000256" key="7">
    <source>
        <dbReference type="RuleBase" id="RU003654"/>
    </source>
</evidence>
<reference evidence="10 11" key="1">
    <citation type="submission" date="2013-11" db="EMBL/GenBank/DDBJ databases">
        <title>Draft genome of the bovine lungworm Dictyocaulus viviparus.</title>
        <authorList>
            <person name="Mitreva M."/>
        </authorList>
    </citation>
    <scope>NUCLEOTIDE SEQUENCE [LARGE SCALE GENOMIC DNA]</scope>
    <source>
        <strain evidence="10 11">HannoverDv2000</strain>
    </source>
</reference>
<dbReference type="OrthoDB" id="5839847at2759"/>